<dbReference type="EMBL" id="JAJSOF020000015">
    <property type="protein sequence ID" value="KAJ4440867.1"/>
    <property type="molecule type" value="Genomic_DNA"/>
</dbReference>
<protein>
    <submittedName>
        <fullName evidence="1">Uncharacterized protein</fullName>
    </submittedName>
</protein>
<evidence type="ECO:0000313" key="1">
    <source>
        <dbReference type="EMBL" id="KAJ4440867.1"/>
    </source>
</evidence>
<name>A0ABQ8T4P3_PERAM</name>
<gene>
    <name evidence="1" type="ORF">ANN_10714</name>
</gene>
<reference evidence="1 2" key="1">
    <citation type="journal article" date="2022" name="Allergy">
        <title>Genome assembly and annotation of Periplaneta americana reveal a comprehensive cockroach allergen profile.</title>
        <authorList>
            <person name="Wang L."/>
            <person name="Xiong Q."/>
            <person name="Saelim N."/>
            <person name="Wang L."/>
            <person name="Nong W."/>
            <person name="Wan A.T."/>
            <person name="Shi M."/>
            <person name="Liu X."/>
            <person name="Cao Q."/>
            <person name="Hui J.H.L."/>
            <person name="Sookrung N."/>
            <person name="Leung T.F."/>
            <person name="Tungtrongchitr A."/>
            <person name="Tsui S.K.W."/>
        </authorList>
    </citation>
    <scope>NUCLEOTIDE SEQUENCE [LARGE SCALE GENOMIC DNA]</scope>
    <source>
        <strain evidence="1">PWHHKU_190912</strain>
    </source>
</reference>
<proteinExistence type="predicted"/>
<organism evidence="1 2">
    <name type="scientific">Periplaneta americana</name>
    <name type="common">American cockroach</name>
    <name type="synonym">Blatta americana</name>
    <dbReference type="NCBI Taxonomy" id="6978"/>
    <lineage>
        <taxon>Eukaryota</taxon>
        <taxon>Metazoa</taxon>
        <taxon>Ecdysozoa</taxon>
        <taxon>Arthropoda</taxon>
        <taxon>Hexapoda</taxon>
        <taxon>Insecta</taxon>
        <taxon>Pterygota</taxon>
        <taxon>Neoptera</taxon>
        <taxon>Polyneoptera</taxon>
        <taxon>Dictyoptera</taxon>
        <taxon>Blattodea</taxon>
        <taxon>Blattoidea</taxon>
        <taxon>Blattidae</taxon>
        <taxon>Blattinae</taxon>
        <taxon>Periplaneta</taxon>
    </lineage>
</organism>
<dbReference type="Proteomes" id="UP001148838">
    <property type="component" value="Unassembled WGS sequence"/>
</dbReference>
<dbReference type="PANTHER" id="PTHR47326">
    <property type="entry name" value="TRANSPOSABLE ELEMENT TC3 TRANSPOSASE-LIKE PROTEIN"/>
    <property type="match status" value="1"/>
</dbReference>
<dbReference type="PANTHER" id="PTHR47326:SF1">
    <property type="entry name" value="HTH PSQ-TYPE DOMAIN-CONTAINING PROTEIN"/>
    <property type="match status" value="1"/>
</dbReference>
<comment type="caution">
    <text evidence="1">The sequence shown here is derived from an EMBL/GenBank/DDBJ whole genome shotgun (WGS) entry which is preliminary data.</text>
</comment>
<evidence type="ECO:0000313" key="2">
    <source>
        <dbReference type="Proteomes" id="UP001148838"/>
    </source>
</evidence>
<sequence>MKPYKLQLLQALTPDGHNKRYEFFISMLDDMEEYNFSERLIFTDESTFHLSDDSDDFIFMQDGAPPHFSNHVRRYLNDTIPEQKVCAMCRKEIKIKYDAIESVMQNPENDCSNDEEYVDSKANVSSLNTSLVDLGVSPIKRKRLREEKYKGQKFENVRKALKEKVFYINDVDDPESSSRPDFAILTQMQEKFQTSDSYVAFVHIMLQEVKWFEELICIMLRSKSEVKRTKIDPNTCRKLLKQL</sequence>
<accession>A0ABQ8T4P3</accession>
<keyword evidence="2" id="KW-1185">Reference proteome</keyword>